<protein>
    <recommendedName>
        <fullName evidence="3">GTP cyclohydrolase II</fullName>
        <ecNumber evidence="3">3.5.4.25</ecNumber>
    </recommendedName>
</protein>
<dbReference type="SUPFAM" id="SSF142695">
    <property type="entry name" value="RibA-like"/>
    <property type="match status" value="1"/>
</dbReference>
<dbReference type="GeneID" id="95611845"/>
<organism evidence="12 13">
    <name type="scientific">Streptomyces vinaceus</name>
    <dbReference type="NCBI Taxonomy" id="1960"/>
    <lineage>
        <taxon>Bacteria</taxon>
        <taxon>Bacillati</taxon>
        <taxon>Actinomycetota</taxon>
        <taxon>Actinomycetes</taxon>
        <taxon>Kitasatosporales</taxon>
        <taxon>Streptomycetaceae</taxon>
        <taxon>Streptomyces</taxon>
    </lineage>
</organism>
<evidence type="ECO:0000256" key="5">
    <source>
        <dbReference type="ARBA" id="ARBA00022723"/>
    </source>
</evidence>
<dbReference type="EMBL" id="CP023692">
    <property type="protein sequence ID" value="QEV46224.1"/>
    <property type="molecule type" value="Genomic_DNA"/>
</dbReference>
<accession>A0A5J6JBX0</accession>
<keyword evidence="9" id="KW-0342">GTP-binding</keyword>
<name>A0A5J6JBX0_STRVI</name>
<dbReference type="GO" id="GO:0005525">
    <property type="term" value="F:GTP binding"/>
    <property type="evidence" value="ECO:0007669"/>
    <property type="project" value="UniProtKB-KW"/>
</dbReference>
<comment type="pathway">
    <text evidence="2">Cofactor biosynthesis; riboflavin biosynthesis; 5-amino-6-(D-ribitylamino)uracil from GTP: step 1/4.</text>
</comment>
<dbReference type="AlphaFoldDB" id="A0A5J6JBX0"/>
<dbReference type="GO" id="GO:0046872">
    <property type="term" value="F:metal ion binding"/>
    <property type="evidence" value="ECO:0007669"/>
    <property type="project" value="UniProtKB-KW"/>
</dbReference>
<keyword evidence="13" id="KW-1185">Reference proteome</keyword>
<comment type="cofactor">
    <cofactor evidence="1">
        <name>Zn(2+)</name>
        <dbReference type="ChEBI" id="CHEBI:29105"/>
    </cofactor>
</comment>
<evidence type="ECO:0000256" key="1">
    <source>
        <dbReference type="ARBA" id="ARBA00001947"/>
    </source>
</evidence>
<dbReference type="NCBIfam" id="NF001591">
    <property type="entry name" value="PRK00393.1"/>
    <property type="match status" value="1"/>
</dbReference>
<reference evidence="12 13" key="1">
    <citation type="submission" date="2017-09" db="EMBL/GenBank/DDBJ databases">
        <authorList>
            <person name="Lee N."/>
            <person name="Cho B.-K."/>
        </authorList>
    </citation>
    <scope>NUCLEOTIDE SEQUENCE [LARGE SCALE GENOMIC DNA]</scope>
    <source>
        <strain evidence="12 13">ATCC 27476</strain>
    </source>
</reference>
<dbReference type="KEGG" id="svn:CP980_14940"/>
<dbReference type="PANTHER" id="PTHR21327:SF18">
    <property type="entry name" value="3,4-DIHYDROXY-2-BUTANONE 4-PHOSPHATE SYNTHASE"/>
    <property type="match status" value="1"/>
</dbReference>
<gene>
    <name evidence="12" type="ORF">CP980_14940</name>
</gene>
<evidence type="ECO:0000259" key="11">
    <source>
        <dbReference type="Pfam" id="PF00925"/>
    </source>
</evidence>
<evidence type="ECO:0000256" key="9">
    <source>
        <dbReference type="ARBA" id="ARBA00023134"/>
    </source>
</evidence>
<dbReference type="EC" id="3.5.4.25" evidence="3"/>
<dbReference type="InterPro" id="IPR000926">
    <property type="entry name" value="RibA"/>
</dbReference>
<dbReference type="RefSeq" id="WP_132759607.1">
    <property type="nucleotide sequence ID" value="NZ_BNBW01000028.1"/>
</dbReference>
<proteinExistence type="predicted"/>
<dbReference type="GO" id="GO:0009231">
    <property type="term" value="P:riboflavin biosynthetic process"/>
    <property type="evidence" value="ECO:0007669"/>
    <property type="project" value="UniProtKB-UniPathway"/>
</dbReference>
<dbReference type="Gene3D" id="3.40.50.10990">
    <property type="entry name" value="GTP cyclohydrolase II"/>
    <property type="match status" value="1"/>
</dbReference>
<dbReference type="GO" id="GO:0003935">
    <property type="term" value="F:GTP cyclohydrolase II activity"/>
    <property type="evidence" value="ECO:0007669"/>
    <property type="project" value="UniProtKB-EC"/>
</dbReference>
<keyword evidence="8" id="KW-0862">Zinc</keyword>
<evidence type="ECO:0000256" key="7">
    <source>
        <dbReference type="ARBA" id="ARBA00022801"/>
    </source>
</evidence>
<dbReference type="Proteomes" id="UP000325563">
    <property type="component" value="Chromosome"/>
</dbReference>
<evidence type="ECO:0000256" key="8">
    <source>
        <dbReference type="ARBA" id="ARBA00022833"/>
    </source>
</evidence>
<evidence type="ECO:0000256" key="3">
    <source>
        <dbReference type="ARBA" id="ARBA00012762"/>
    </source>
</evidence>
<evidence type="ECO:0000256" key="10">
    <source>
        <dbReference type="ARBA" id="ARBA00049295"/>
    </source>
</evidence>
<keyword evidence="6" id="KW-0547">Nucleotide-binding</keyword>
<keyword evidence="5" id="KW-0479">Metal-binding</keyword>
<dbReference type="GO" id="GO:0005829">
    <property type="term" value="C:cytosol"/>
    <property type="evidence" value="ECO:0007669"/>
    <property type="project" value="TreeGrafter"/>
</dbReference>
<comment type="catalytic activity">
    <reaction evidence="10">
        <text>GTP + 4 H2O = 2,5-diamino-6-hydroxy-4-(5-phosphoribosylamino)-pyrimidine + formate + 2 phosphate + 3 H(+)</text>
        <dbReference type="Rhea" id="RHEA:23704"/>
        <dbReference type="ChEBI" id="CHEBI:15377"/>
        <dbReference type="ChEBI" id="CHEBI:15378"/>
        <dbReference type="ChEBI" id="CHEBI:15740"/>
        <dbReference type="ChEBI" id="CHEBI:37565"/>
        <dbReference type="ChEBI" id="CHEBI:43474"/>
        <dbReference type="ChEBI" id="CHEBI:58614"/>
        <dbReference type="EC" id="3.5.4.25"/>
    </reaction>
</comment>
<keyword evidence="7 12" id="KW-0378">Hydrolase</keyword>
<evidence type="ECO:0000256" key="4">
    <source>
        <dbReference type="ARBA" id="ARBA00022619"/>
    </source>
</evidence>
<dbReference type="InterPro" id="IPR036144">
    <property type="entry name" value="RibA-like_sf"/>
</dbReference>
<evidence type="ECO:0000313" key="13">
    <source>
        <dbReference type="Proteomes" id="UP000325563"/>
    </source>
</evidence>
<dbReference type="InterPro" id="IPR032677">
    <property type="entry name" value="GTP_cyclohydro_II"/>
</dbReference>
<evidence type="ECO:0000256" key="2">
    <source>
        <dbReference type="ARBA" id="ARBA00004853"/>
    </source>
</evidence>
<dbReference type="Pfam" id="PF00925">
    <property type="entry name" value="GTP_cyclohydro2"/>
    <property type="match status" value="1"/>
</dbReference>
<evidence type="ECO:0000256" key="6">
    <source>
        <dbReference type="ARBA" id="ARBA00022741"/>
    </source>
</evidence>
<dbReference type="CDD" id="cd00641">
    <property type="entry name" value="GTP_cyclohydro2"/>
    <property type="match status" value="1"/>
</dbReference>
<evidence type="ECO:0000313" key="12">
    <source>
        <dbReference type="EMBL" id="QEV46224.1"/>
    </source>
</evidence>
<dbReference type="UniPathway" id="UPA00275"/>
<feature type="domain" description="GTP cyclohydrolase II" evidence="11">
    <location>
        <begin position="47"/>
        <end position="199"/>
    </location>
</feature>
<dbReference type="PANTHER" id="PTHR21327">
    <property type="entry name" value="GTP CYCLOHYDROLASE II-RELATED"/>
    <property type="match status" value="1"/>
</dbReference>
<sequence>MTTSAETPQAVTEAAPDAVTTAFPGTIPAAVRARVPVTLSRVRDRSADLVTFHHLPDPGEHFAVLVPAAPTDTAPPLVRLHSECLTGDVLGSARCDCGPQLDEALRAIADHGGAVLYLRQEGRGIGLYNKLDTYVLQSQDHDTFAANRMIGRGDDERDYAAAAAMLHALGLTRIRLLTNNPDKVRELRTHGIEITEVIPTGVYVTAENSRYLSAKAELAGHTIALLQEAAA</sequence>
<keyword evidence="4" id="KW-0686">Riboflavin biosynthesis</keyword>